<dbReference type="EMBL" id="BLAL01000299">
    <property type="protein sequence ID" value="GET01404.1"/>
    <property type="molecule type" value="Genomic_DNA"/>
</dbReference>
<feature type="domain" description="C2" evidence="2">
    <location>
        <begin position="596"/>
        <end position="716"/>
    </location>
</feature>
<dbReference type="PANTHER" id="PTHR47372">
    <property type="entry name" value="DAUER UP-REGULATED-RELATED"/>
    <property type="match status" value="1"/>
</dbReference>
<dbReference type="Gene3D" id="2.60.40.150">
    <property type="entry name" value="C2 domain"/>
    <property type="match status" value="3"/>
</dbReference>
<dbReference type="PROSITE" id="PS50004">
    <property type="entry name" value="C2"/>
    <property type="match status" value="3"/>
</dbReference>
<gene>
    <name evidence="3" type="ORF">RCL2_002781400</name>
</gene>
<name>A0A8H3R2U9_9GLOM</name>
<evidence type="ECO:0000256" key="1">
    <source>
        <dbReference type="SAM" id="MobiDB-lite"/>
    </source>
</evidence>
<dbReference type="SMART" id="SM00239">
    <property type="entry name" value="C2"/>
    <property type="match status" value="3"/>
</dbReference>
<dbReference type="SUPFAM" id="SSF49562">
    <property type="entry name" value="C2 domain (Calcium/lipid-binding domain, CaLB)"/>
    <property type="match status" value="3"/>
</dbReference>
<dbReference type="PROSITE" id="PS50231">
    <property type="entry name" value="RICIN_B_LECTIN"/>
    <property type="match status" value="1"/>
</dbReference>
<dbReference type="OrthoDB" id="9895617at2759"/>
<proteinExistence type="predicted"/>
<sequence length="7865" mass="891086">MTSFPEDYFYIRAGGSTSLVLDVERGGSGFFGFGGSSVKEGSKTVIAAQKSDNENEIAYQLWRHENGYLINKQTNLYLEVEHGKVGNRISLHHQKPGTNGANQRWSLTKDGHISLKSHPKFVIDVKSLNEKAHVVLSDSNSKSFQKNNYAKWDIVSLKQKRRNEGAIGIIRLELVEAKGLKSVDSFFAGGKSDPYVRVFHEGGNDILAQTKFIDNNLDPVWNEVHYLPVKNIGDKFVLDVMDFNAFTKDKPLGHCTFEVTKELVKEVGPNSYEGTPNGIDKWANLSIQGKLHYRAKFFPLNLNALPKPTADFLANLKEKPFDKSTLYVLITLQAPNGSFPPSTTLANLFGYSDAEEMFKLYKNHLQDERVVNNTNKTIWTTSMVLWFLRYLLKEHRSEWGGIYERSERYITKELGGDLEIEEIVIASGRKAIRERFEIKVVDDKQIITREHIKAADVTRIIRHQTSTGAYQATDELAKLLSFNSSGQLRTALTRHINSQSKNAKITNYETQVWVTILVLYYFRLVGVDHKNEWEESYLRAYKWLWVQFKGKEKIEQEAFPIIESFVRERYSVKEDVTQLDLQFIAHIADKIDFIKKGGIVSRGISVKKLHGVARIHIVNAKNLMKADSWFGGGASDPYLKIIGLSSGEVYGETRVIYNNINPEWNQVFYIPIYDLNDKIKLQIYDYNAFFKHVTLGSYVLDLKDFIKVLSSGAVTGKKLDSTVELRPNKGKLHFIADFHSYSEQDYTTTIISKTTITISYLYILITYQRPDGGFELNDKLAKLFNFNTKEELIKSFTAHIEKENDDRVKALHVDTWATALITAFLKTLLWEHRHEWMTTYTKAETYLSEIVTDIETEERLYTLANRFVIERFKITEWESEEQKKSLGIIVQSKKIIITRRTVTIRLVRRFLSYQKESGCYELDNHLAETLGFSSAEEAKKSLETHFSSYSKVSKLDVNLYSSAIMIWFTRYVLVDFRGEWVDKYQTTSKWITEQVKDKQTEEELLEAAKSFVKKRFDVDDETLKEDESFESTLAINPNDIPSDIKRRIEEDEIKNENEAIVTDQVIGLLKIKIKGARNLPKSNSWFTSSKPDPYIKLLDGSGQEIVRSRTISETTEPKWEEVHYVSIHGTGERITFEIMDENLFVADRPLGTYVFETAKIVKKSEDGSYDTSEPVREFFPLVVGKKSSGELDMEVQFVSTTYNWKESFVFKKETLTIEHIYIILSWRNTRGYFEFSDDVSHFFNFKTQDELKSDFLKLLTPELQNLSESALSTALIITYLKVLCWKYREEWKKVSANSEEWLSSEIDNIELEDKLYEICEKYIIERFNIKEFEEEQKTVLISVKKRVIITRKLVTIRIIRRIHAYQNQDGCIPLNEKTAELLGFENIEDLKKELQIYFKSENVKKVEHLWASACIIWYLRYVSLDYRNEWIKTFEKTSEYLRDQCNDSKLENEVLECAREFIYKRYQVDQAAVEDDKKFATTLSKKNEIIQKAQDDEAITAAKVARKPSLMVKPTITAETVKKYITHHTKEGKFTLNDDSARQLSFQNTESFKTSIQKHFDSKLTSKLDTETITTAISIYYLRLVNSQYHSEWSSSYENSCKWLKQQIKDEEVERELLQSARSYVIITYNVDDETIERDSKEFPAVPAAPSVAEGTTVPGKGKAVDEGQREVKIKETEKHVISENQRKAIVDVQTSTTVEKTKSIISYQQGEGCYKLSDVVSKKLELSEETLTETIRTSTTNETIRNLKPDVLSTVLTITYLETFANQHESHWKVQNEKARKYLIKEVGAEKAEEILTTSKKIVVERATKKVIRKQQRSAFATIQSSTTLEKTQSILSSYKSDHFEWNPTISKKLNISSDNFASTCESYAETEELKQTIKANPSVWHTAIQLHYLELAAPHHEKHWRVQYDTARKYIKSQIKNEKLEKELWEASYKLCAEKATQKVIVKKRRVALLRLQSKTTVETTKAICSKQKPEGSIEISEEITKNCGIPSDSVLKTVENYTTTESLKKVTDEEVWKTAISLTYLENYCTAHESTWKPHHERARKFIKDKVKDEKLEAEILKVCKELVIQKSTTNVIHKQAKKEKRETLAYLNKKTSPLTVIEVVSKQKPDGSFELSTDLKKQLDITSSESAVSSIETFGVSEKLKKVINSKDTKLVESALTICYLQNAASSQEQKWRDKYDKAIEYIRKETKDKKLEEELLNVCKKYIVHKNATVVTRKKQLKEKRIALTAAQSENTVETTKEIVSEQKPDGSFELNKQISKRLDVTSSDTLLNTCHAVTTNERVKTIKDSSIWTTAITLVYLQNNASSHESTWREQYDRARKYLKEKVNDAELEEEILKTTKTVVVEKVNNKVIKEKKKEEKRAALSAIQSKTDVKTIEVVKSAQRTDGSFELNDVIKKQIDISSKETLTNSVLTYTTNETLKNYVKNDKYSNAITTAITISYLKVHASTNESTWSEQYKKAREYLKKQINDEAIEEEIIRTCTKLIVDKSTKKVIEKKKKAEKRVALSEIRKIGSTDKVQSIVSNQKSDGSIDLSDATRKDLNINNENLKVTVNTLTKNEKLKKAPLSVWNTAINLNYLKINSDELGGAWKDKYEKARNYLKTQLGDEKAEEEILKVTNKIVVDKVVHKQTEVEKQKALAVVQSKTTEKTIKAVVSTQQVDGSFELSDEICKDLGVSSETLVTTMKNYVSSEKLKKIDDKKLYYTVITLAYLQTTSSAQDSQWKDKIEKAKKYIKEAIKDEDLEKEILQSSQTFVLETSTNNVRKQAKQEKKTEKTAALITLKSKTSPEIVKKIATTQNVNGSFKLDKTISDKINISSDNLQTSIQTYGVSDKLKSVSKTVWETAISLRYLTIASRDQDQHKEQTEKAKKYLIEELKDEELVEEVLATSEKIIVEKTVEKEKKDTVATIKESTTTEKAKEIASRQNDDGSLQLTDTVSKELNVKSTDSLLSYIKPYFVTKKVDTKKLDILKNKQLLDTAVTLSFLRKTSSTDTSPELKEKVEKAENYLKTQLGSEEETKELLETTDTVVVEQVTKKVAKEKADQVVVEKIQETITEKEVTEAIETQNNEGSYEKISDKITEKLGEITTEDISSSVHITDERVKKLDTKVWNTFITIAYCNKVLGKQSSKVTTQNEKALAWLHTQINDEKLEKEILESCEKYVIKTVSEKRVKADTEQKREQKREQKTGGWGFGRLGSYISSAVSSTTDYARDIVSDVSESADTIYHGIINLQSKTTPETAQKIISTQNEDGSFKLDKTVSDHINVSSDNIQSTIQTYEVSQKLKSIPKQAWETALSLRYLTITSKSPDQHKEQTEKAKKYLIEELKDEKLVEELLTTSEKIIIKQSVKKEKEDAISTVENSTTTEKAIEIVSTQKNDGSLELSDTVTKELDVESNDSLISSVKSYFVRVPDKKLLDTALTLSFLRKTSSTDTSPELKEKVEKAEKYLKTELGSDDKINELLEKTDTVVVEHATKKVIKEKAEQSVVEEIQETVTEEEITEVIEIQNDEGSYEKISDKITEKLGVITTENLSSSVRIPDERVKKFDTKVWNTFITIAYSNKVLGKHKPKLTKQNEKALSWLHTQINDEKLEKEILESCEKIVAEKASSKKKESSWSSLSTWGSGWGKYIGDTAKSTTGYISDTTGYITDTARSTTGYITDTISQTTQHAADTVSSTLINLKSKTTPETSKKIVDNQKADGSIKLDKTVSDQINISSDNLLSSIQTYNVSQKLKSVPQNIWETALSIRYLTITSQSPDQHKEQTEKAKKYLIEELKDEKLVEEILTTSEKIIVEQSVKKEKEDAVSTVKTSTTTEKAKEILTGSQKDDGSLELTDTVSKELDVESKESLVSSVKTYFGNKLPDNKKLLDTALTLSFLRKTSSTDTSPELKEKVEKAEKYLKTELGSDDKINELLEKTDTVVVEHATKKVIKEKAEQSVVEEIQETITEEEITEVIEIQNNEGSYEKISDKITEKLGVITTENLSSSVRIPDERVKKFDTKVWNTFITIAYSNKVLGKHKPKLTKQNEKALSWLHTQINDEKLEKEILESCEKIVAEKASSKKKESSWSSLSTWGSGWGKYIGDTAKSTTGYISDTTGYITDTARSTTGYITDTISQTTQHAADTVSSTLINLKSKTTPETSKKIVDNQKADGSIKLDKTVSDQINIAPDNIHSSIQTYNVSQKLKSVPQNIWETALSLRYLTITSQSPDQHKEQTEKAKKYLIEELKDEKLVEEILNTSEKIIVEQSVKKEKEDAVSTVKTSTTTEKAKEILTGSQKDDGSLELTDTVSKELDVESKESLVSSVKTYFGNKLPDNKKLLDTALTLSFLRKTSSTDTSPELKEKVEKAEKYLKTELGSDDKINELLEKTDTVVVEHATKKVIKEKAEQSVVDEIQETVTEEEITEVIEIQNDEGSYEKISDKITEKLGVITTETLSSAVRIPDERVKKFDTKVWNTFITIAYSNKVLGKHKPKLTKQNEKALAWLHTQINDEKLEKEILESCEKIVAEKASSKKKESSWSSLSTWGSGWGKYIDDTAKSTTGYISDTTGYITDTARSTTGYITDTVSQTTHHAADTVSSTLINLKSKTTPETSKKIVDNQKADGSIKLDKTVSDQINISSDNLQSSIQTYNISQKLKSVPQNIWETALSIRYLTITSQSPDQHKEQTEKAKKYLIEELKDEKLVEEILTTSEKIIVEQSVKKEKEDAVSTVKTSTTTEKAKEILTGSQKDDGSLELTDTVSKELDVESKESLVSSVKTYFGNKLPDNKKLLDTALTLSFLRKTSSTDTSPELKEKVEKAEKYLKTELGSDDKINELLEKTDTVVVEHATKKVIKEKAEQSVVDEIQETVTEEEITEVIEIQNDEGSYEKISDKITEKLGVITTENISSSVRIPDERVKKFDTKIWNTFITIAYSNKVLGKHKPKLTNQNEKALAWLHTQINDEKLEKEILESCEKIVAEKASNKKKESSWASLSTWGSGWGKYIGDTTKSTTGYISDTTGYITDTARSTTGYITDTISQTTQHAADTVSSTLINLKSKTTPETSKKIVDNQKADGSIKLDKTVSDQINISSDNIHSSIQTYNVSQKLKSVPQNIWETALSLRYLTITSQSPDQHNEQTEKAKKYLIKELKDEKLVEEILNTSEKIIVEQSVKKEKEDAVSTVKTSTTTEKAKEILTGSQKDDGSLELTDTVSKELDVESKESLVSSVKTYFGNKLPDNKKLLDTALTLSFLRKTSSTDTSPELKEKVEKAEKYLKTELGSDDKINELLEKTDTVVVEHATKKVIKEKAEQSVVEEIQETVTEEEITEVIEIQNDEGSYEKISDKITEKLGVITTENISSSVRIPDERVKKFDTKIWNTFITIAYSNKVLGKHKPKLTNQNEKALAWLHTQVNDEKLEKEILESCEKIVAEKASNKKKESSWASLSTWGSGWGKYIGDTAKSTTGYISDTTGYITDTARSTTGYITDTISQTTQHAADTVSSTLINLKSKTTPETSKKIVDNQKADGSIKLDKTVFDQINISSDNIHSSIQTYNVSQKLKSVPQNIWETALSLRYLTITSQSPDQHKEQTEKAKKYLIEELKDEKLVEEILTTSEKIIVEQSVKKEKEDAVSTVKTSTTTEKAKEILTGSQKDDGSLELTDTVSKELDVESKESLVSSVKTYFGNKLPDNKKLLDTALTLSFLRKTSSTDTSPELKEKVEKAEKYLKTELGSDDKINELLEKTDTVVVEHATKKVIKEKAEQSVVEEIQETVTEEEITEVIEIQNDEGSYEKISDKITEKLGVITTENISSSVRIPDERVKKFDTKVWNTFITIAYSNKVLGKHKPKLTNQNEKALAWLHTQVNDEKLEKEILESCEKIVAEKASNKKKESSWASLSTWGSGWGKYIGDTAKSTTGYISDTTGYITDTARSTTGYITDTISQTTQHAADTVSSTLINLKSKTTPETSKKIVDNQKADGSIKLDKTVSDQINISSDNIHSSIQTYNVSQKLKSVPQNIWETALSLRYLTITSQSPDQHKEQTEKAKKYLIEELKDEKLVEEILNTSEKIIVEQSVKKEKEDAISTVKNSTTTEKAEEIVSSQKDDGSLELTDTISKELDVESNESLVSSVKTYLGNKLPDNKKLLDTALTLSFLRKTSSTDTSPELKEKVEKAEKYLKTELGSDEKINELLEKTDTVVVEHATKKVIKEKAEQSVVEEIQETVTEEEVTKVIEIQNDEGSYEKISDKITEKLGVITTENISSSIRIPDERVKKFDTKVWNTFITIAYSNKVLGKHKPKLTKQNEKALAWLHTQINDEKLEKEILESCEKIVAEKASNKKKESSWASLSTWGSGWGKYIGDTAKSTTGYISDTTGYITDTARSTTGYITDTISQTTQHAADTVSSTLINLKSKTTPETSKKIVDNQQANGSIKLDKIVSDQINVSTDNIHSSIQTYNVSEKLKSVPKEIWETALSLRYLTITSQSPDQHNEQTEKAKKYLVKELKDEKLVEELLTTSDKIIVEESVKKEKEDAVSTVKTSTTTEKAKEIVSSQKDDGSLELTDTVSKELDVESNESLLSSVKSYFGDKGVKLPESKNIINTAITLSFLRKTSSTDASPELKEKVEKAEKYLKTELGSDEKINELLEKTDTVVVEHATKKIIKEKADQSVVKEIQETVTEEEITEVIEVQNNEGSYEKISDKITEKLGEITTENISSSVRIPDERVKKLDTKVWNTFITIAYSNKVLGKHKPKLTNQNEKALAWLHTQINDEKLEKDILESCEKIVVERVSNKKKESSPLLKWIPTLPTWGSDTTKQTTVKKIESVPVVPTSSTTKSPVKPSTASPASPATHPKKDQHSEHTGVVQPKKEQPTPAKPETEQPKTKQGLFDNIATSFVKLGKDIEDAITFEGKVDDDDHSHEKVDALDTVKSSSTTKEVIQYVVSEQNDDGSIEVGETVCEQLDAPSKEKVLTTVKQYITSEKLKDAKPTWITTAVNVAYLKNLADQHEGEWKEKYEKAHQYLTKEIGNSKDVDELIDASSKYVVKQSTQKVIKDKKKAAVLAIRASTSEETVDDALSSQKEDGSFEISTTINKELNTSSEDLVKKIKLYVDSDKIKPEKSDSIFKTALMIAYLRTVTTDTDNLPSKLSQKYKQAREYLRSQIGDAQLEEDIIKASSKVVIDKSSEKVTEESKKEALKEIQITPEITETIVSTQKTDGSFEVNEEITNKLNSTSPESLVTSVITYTRNEKLKNIGPSVWHTVISMQYLKNTASQHENDWKDKYNKAEEYVRSQLGGDDKLMQELLETSNKYVVDRVTRKLVKQKEERTLQVRKIVVDEETKQTVISILKGKYSADDVHSICSSQNNDGSITLHDSIKNQLKVINTNRSITNVKSYINNQHLRTYKDSVFETALTIYILRYVLIEYQGETQTVCERASSWLSQQLNNNKELEKELFNACEQYVIEEGTKEIEHVIVEEIEKVKLEVSKETRTTVLEYLQSSPTIEDARLICKSQNSDGSFILHPSIREHLKISSIDEFIKGITRYVGIKNLKQCDESIKSIWQTLFTITYFKCVLIDYENEWRNVCEKADKLVTSKQLSGNELEELNSACDQYLIERAVEAYNSQTIDVSVTTLDVDDETKTAIYNGLKSDAKVDHARSLCKSQHNNGSFTLHKIISDQLKIASPEEAVDTLKTYVGSLRLRRLDKSLWISAFVVTYLKIVLIDYESEWRTSCDRASTWISEQVHNSDLEKELYSACEQYLIQQGCEFLNNKNTNIVKEVLNKPSQSVNYGSDGRALTQKDSYLNSELIVVGAAARAKCKVKLDSAQNKTLEDVSEATKLALKYTEEEVNRLFDNNVTHGNKDDVLNRAKRATKFLMDEYYKPGGDCC</sequence>
<protein>
    <submittedName>
        <fullName evidence="3">Carbohydrate-binding module family 13 protein</fullName>
    </submittedName>
</protein>
<evidence type="ECO:0000313" key="4">
    <source>
        <dbReference type="Proteomes" id="UP000615446"/>
    </source>
</evidence>
<dbReference type="SUPFAM" id="SSF50370">
    <property type="entry name" value="Ricin B-like lectins"/>
    <property type="match status" value="1"/>
</dbReference>
<feature type="region of interest" description="Disordered" evidence="1">
    <location>
        <begin position="6806"/>
        <end position="6867"/>
    </location>
</feature>
<feature type="region of interest" description="Disordered" evidence="1">
    <location>
        <begin position="1647"/>
        <end position="1666"/>
    </location>
</feature>
<feature type="compositionally biased region" description="Basic and acidic residues" evidence="1">
    <location>
        <begin position="6832"/>
        <end position="6862"/>
    </location>
</feature>
<feature type="domain" description="C2" evidence="2">
    <location>
        <begin position="151"/>
        <end position="272"/>
    </location>
</feature>
<evidence type="ECO:0000313" key="3">
    <source>
        <dbReference type="EMBL" id="GET01404.1"/>
    </source>
</evidence>
<dbReference type="Proteomes" id="UP000615446">
    <property type="component" value="Unassembled WGS sequence"/>
</dbReference>
<dbReference type="InterPro" id="IPR000008">
    <property type="entry name" value="C2_dom"/>
</dbReference>
<evidence type="ECO:0000259" key="2">
    <source>
        <dbReference type="PROSITE" id="PS50004"/>
    </source>
</evidence>
<feature type="compositionally biased region" description="Low complexity" evidence="1">
    <location>
        <begin position="6806"/>
        <end position="6830"/>
    </location>
</feature>
<dbReference type="InterPro" id="IPR035892">
    <property type="entry name" value="C2_domain_sf"/>
</dbReference>
<accession>A0A8H3R2U9</accession>
<reference evidence="3" key="1">
    <citation type="submission" date="2019-10" db="EMBL/GenBank/DDBJ databases">
        <title>Conservation and host-specific expression of non-tandemly repeated heterogenous ribosome RNA gene in arbuscular mycorrhizal fungi.</title>
        <authorList>
            <person name="Maeda T."/>
            <person name="Kobayashi Y."/>
            <person name="Nakagawa T."/>
            <person name="Ezawa T."/>
            <person name="Yamaguchi K."/>
            <person name="Bino T."/>
            <person name="Nishimoto Y."/>
            <person name="Shigenobu S."/>
            <person name="Kawaguchi M."/>
        </authorList>
    </citation>
    <scope>NUCLEOTIDE SEQUENCE</scope>
    <source>
        <strain evidence="3">HR1</strain>
    </source>
</reference>
<feature type="domain" description="C2" evidence="2">
    <location>
        <begin position="1047"/>
        <end position="1172"/>
    </location>
</feature>
<dbReference type="Gene3D" id="2.80.10.50">
    <property type="match status" value="1"/>
</dbReference>
<comment type="caution">
    <text evidence="3">The sequence shown here is derived from an EMBL/GenBank/DDBJ whole genome shotgun (WGS) entry which is preliminary data.</text>
</comment>
<dbReference type="Pfam" id="PF00168">
    <property type="entry name" value="C2"/>
    <property type="match status" value="3"/>
</dbReference>
<dbReference type="InterPro" id="IPR035992">
    <property type="entry name" value="Ricin_B-like_lectins"/>
</dbReference>
<dbReference type="PANTHER" id="PTHR47372:SF11">
    <property type="entry name" value="RE19971P"/>
    <property type="match status" value="1"/>
</dbReference>
<organism evidence="3 4">
    <name type="scientific">Rhizophagus clarus</name>
    <dbReference type="NCBI Taxonomy" id="94130"/>
    <lineage>
        <taxon>Eukaryota</taxon>
        <taxon>Fungi</taxon>
        <taxon>Fungi incertae sedis</taxon>
        <taxon>Mucoromycota</taxon>
        <taxon>Glomeromycotina</taxon>
        <taxon>Glomeromycetes</taxon>
        <taxon>Glomerales</taxon>
        <taxon>Glomeraceae</taxon>
        <taxon>Rhizophagus</taxon>
    </lineage>
</organism>